<evidence type="ECO:0000313" key="3">
    <source>
        <dbReference type="EMBL" id="QLJ98452.1"/>
    </source>
</evidence>
<protein>
    <submittedName>
        <fullName evidence="3">DDE-type integrase/transposase/recombinase</fullName>
    </submittedName>
</protein>
<organism evidence="3">
    <name type="scientific">Micromonospora carbonacea</name>
    <dbReference type="NCBI Taxonomy" id="47853"/>
    <lineage>
        <taxon>Bacteria</taxon>
        <taxon>Bacillati</taxon>
        <taxon>Actinomycetota</taxon>
        <taxon>Actinomycetes</taxon>
        <taxon>Micromonosporales</taxon>
        <taxon>Micromonosporaceae</taxon>
        <taxon>Micromonospora</taxon>
    </lineage>
</organism>
<evidence type="ECO:0000256" key="1">
    <source>
        <dbReference type="SAM" id="Phobius"/>
    </source>
</evidence>
<dbReference type="EMBL" id="CP058905">
    <property type="protein sequence ID" value="QLJ98452.1"/>
    <property type="molecule type" value="Genomic_DNA"/>
</dbReference>
<keyword evidence="1" id="KW-1133">Transmembrane helix</keyword>
<reference evidence="3" key="1">
    <citation type="submission" date="2020-08" db="EMBL/GenBank/DDBJ databases">
        <title>A bifunctional nitrone conjugated secondary metabolite targeting the ribosome.</title>
        <authorList>
            <person name="Limbrick E.M."/>
            <person name="Graf M."/>
            <person name="Derewacz D.K."/>
            <person name="Nguyen F."/>
            <person name="Spraggins J.M."/>
            <person name="Wieland M."/>
            <person name="Ynigez-Gutierrez A.E."/>
            <person name="Reisman B.J."/>
            <person name="Zinshteyn B."/>
            <person name="McCulloch K."/>
            <person name="Iverson T.M."/>
            <person name="Green R."/>
            <person name="Wilson D.N."/>
            <person name="Bachmann B.O."/>
        </authorList>
    </citation>
    <scope>NUCLEOTIDE SEQUENCE</scope>
    <source>
        <strain evidence="3">Africana</strain>
    </source>
</reference>
<proteinExistence type="predicted"/>
<feature type="domain" description="DDE" evidence="2">
    <location>
        <begin position="5"/>
        <end position="88"/>
    </location>
</feature>
<gene>
    <name evidence="3" type="ORF">HZU44_27900</name>
</gene>
<dbReference type="AlphaFoldDB" id="A0A7D5Y5Z0"/>
<feature type="transmembrane region" description="Helical" evidence="1">
    <location>
        <begin position="162"/>
        <end position="182"/>
    </location>
</feature>
<sequence length="384" mass="42371">MRWAKAWRFFHRALTTLKVPPGEVVTEAPTYSRVTEDLLPSARHHIERHADNTIEADHSQLEHRLRPIHGLRTDRTAQTIVTGHAFVQRRCGTGSVRKISTPGRAERCRRLPTIAVQRTWWQASSHCRSDAVVSRVQRSMATVVTVTNTQFRRVYRNSGHEIWFVLVPAMLVGVFLVVRLASYDDVPVIAPIGLALMFAAAVGCIIPSVYRTATIADEAHLTIVGPTSTRQIAWRDVQGIEIELRRSRPSMQVAVVYDAAGGKRDLPHVNDHSLVTALSAEVGQLRRIWELRRGDDWKPTPPAAAQIAYDRRYPTPAWAIGLVGGFAGLVLGVALFFILLASDAYTDRDGFASTYLSPFVLSVGLPAAGAVLTGVAVAVRRRAG</sequence>
<keyword evidence="1" id="KW-0472">Membrane</keyword>
<dbReference type="InterPro" id="IPR032874">
    <property type="entry name" value="DDE_dom"/>
</dbReference>
<evidence type="ECO:0000259" key="2">
    <source>
        <dbReference type="Pfam" id="PF13610"/>
    </source>
</evidence>
<dbReference type="Pfam" id="PF13610">
    <property type="entry name" value="DDE_Tnp_IS240"/>
    <property type="match status" value="1"/>
</dbReference>
<feature type="transmembrane region" description="Helical" evidence="1">
    <location>
        <begin position="359"/>
        <end position="379"/>
    </location>
</feature>
<keyword evidence="1" id="KW-0812">Transmembrane</keyword>
<feature type="transmembrane region" description="Helical" evidence="1">
    <location>
        <begin position="188"/>
        <end position="210"/>
    </location>
</feature>
<name>A0A7D5Y5Z0_9ACTN</name>
<feature type="transmembrane region" description="Helical" evidence="1">
    <location>
        <begin position="317"/>
        <end position="339"/>
    </location>
</feature>
<accession>A0A7D5Y5Z0</accession>